<reference evidence="1 2" key="1">
    <citation type="submission" date="2018-11" db="EMBL/GenBank/DDBJ databases">
        <authorList>
            <person name="Lopez-Roques C."/>
            <person name="Donnadieu C."/>
            <person name="Bouchez O."/>
            <person name="Klopp C."/>
            <person name="Cabau C."/>
            <person name="Zahm M."/>
        </authorList>
    </citation>
    <scope>NUCLEOTIDE SEQUENCE [LARGE SCALE GENOMIC DNA]</scope>
    <source>
        <strain evidence="1">RS831</strain>
        <tissue evidence="1">Whole body</tissue>
    </source>
</reference>
<accession>A0A3S2PW12</accession>
<dbReference type="EMBL" id="CM012443">
    <property type="protein sequence ID" value="RVE71247.1"/>
    <property type="molecule type" value="Genomic_DNA"/>
</dbReference>
<sequence>MQLNRVLGAGRRFKYRERKRSVFLVTSPETQNSCSPQPSFFLCLLPETLRSSQLQNIPVDPARTAAPTAGAAPASRGECVPPRVGLLQGSGGGFDSFIRVMRRECDLKLSAEEEHGKVLMHSCY</sequence>
<keyword evidence="2" id="KW-1185">Reference proteome</keyword>
<evidence type="ECO:0000313" key="2">
    <source>
        <dbReference type="Proteomes" id="UP000283210"/>
    </source>
</evidence>
<dbReference type="Proteomes" id="UP000283210">
    <property type="component" value="Chromosome 7"/>
</dbReference>
<evidence type="ECO:0000313" key="1">
    <source>
        <dbReference type="EMBL" id="RVE71247.1"/>
    </source>
</evidence>
<gene>
    <name evidence="1" type="ORF">OJAV_G00072020</name>
</gene>
<reference evidence="1 2" key="2">
    <citation type="submission" date="2019-01" db="EMBL/GenBank/DDBJ databases">
        <title>A chromosome length genome reference of the Java medaka (oryzias javanicus).</title>
        <authorList>
            <person name="Herpin A."/>
            <person name="Takehana Y."/>
            <person name="Naruse K."/>
            <person name="Ansai S."/>
            <person name="Kawaguchi M."/>
        </authorList>
    </citation>
    <scope>NUCLEOTIDE SEQUENCE [LARGE SCALE GENOMIC DNA]</scope>
    <source>
        <strain evidence="1">RS831</strain>
        <tissue evidence="1">Whole body</tissue>
    </source>
</reference>
<proteinExistence type="predicted"/>
<dbReference type="AlphaFoldDB" id="A0A3S2PW12"/>
<protein>
    <submittedName>
        <fullName evidence="1">Uncharacterized protein</fullName>
    </submittedName>
</protein>
<organism evidence="1 2">
    <name type="scientific">Oryzias javanicus</name>
    <name type="common">Javanese ricefish</name>
    <name type="synonym">Aplocheilus javanicus</name>
    <dbReference type="NCBI Taxonomy" id="123683"/>
    <lineage>
        <taxon>Eukaryota</taxon>
        <taxon>Metazoa</taxon>
        <taxon>Chordata</taxon>
        <taxon>Craniata</taxon>
        <taxon>Vertebrata</taxon>
        <taxon>Euteleostomi</taxon>
        <taxon>Actinopterygii</taxon>
        <taxon>Neopterygii</taxon>
        <taxon>Teleostei</taxon>
        <taxon>Neoteleostei</taxon>
        <taxon>Acanthomorphata</taxon>
        <taxon>Ovalentaria</taxon>
        <taxon>Atherinomorphae</taxon>
        <taxon>Beloniformes</taxon>
        <taxon>Adrianichthyidae</taxon>
        <taxon>Oryziinae</taxon>
        <taxon>Oryzias</taxon>
    </lineage>
</organism>
<name>A0A3S2PW12_ORYJA</name>